<dbReference type="AlphaFoldDB" id="A0AAF1BV82"/>
<feature type="chain" id="PRO_5042149126" description="Secreted protein" evidence="1">
    <location>
        <begin position="26"/>
        <end position="214"/>
    </location>
</feature>
<reference evidence="2" key="1">
    <citation type="submission" date="2017-12" db="EMBL/GenBank/DDBJ databases">
        <authorList>
            <person name="Thomas-White K."/>
            <person name="Wolfe A.J."/>
        </authorList>
    </citation>
    <scope>NUCLEOTIDE SEQUENCE</scope>
    <source>
        <strain evidence="2">UMB0763</strain>
    </source>
</reference>
<gene>
    <name evidence="2" type="ORF">CYJ47_08060</name>
</gene>
<name>A0AAF1BV82_9CORY</name>
<evidence type="ECO:0000256" key="1">
    <source>
        <dbReference type="SAM" id="SignalP"/>
    </source>
</evidence>
<dbReference type="RefSeq" id="WP_101678113.1">
    <property type="nucleotide sequence ID" value="NZ_CP136958.1"/>
</dbReference>
<evidence type="ECO:0000313" key="3">
    <source>
        <dbReference type="Proteomes" id="UP000234560"/>
    </source>
</evidence>
<feature type="signal peptide" evidence="1">
    <location>
        <begin position="1"/>
        <end position="25"/>
    </location>
</feature>
<sequence>MGYGRCGRKVMATLAAVGIAVTATATAPVATAQSSTDPLGRPNQQILDAATSWANTLPAPFKEKVLAAVDFFGDHGEGKVPLEGPVISQFLWPTVSRDCIAAGGDSVASAVAVPGPANLPLPGVEPGHTAFVFTALGTPGAMDSDITVRWINLSTFASATTRLEPSEDLNPSGPATVVGDAPTGSGPVLALVDGHVNGCYFPPTVASFSVPNQG</sequence>
<reference evidence="2" key="2">
    <citation type="submission" date="2023-10" db="EMBL/GenBank/DDBJ databases">
        <authorList>
            <person name="Choi B."/>
        </authorList>
    </citation>
    <scope>NUCLEOTIDE SEQUENCE</scope>
    <source>
        <strain evidence="2">UMB0763</strain>
    </source>
</reference>
<keyword evidence="1" id="KW-0732">Signal</keyword>
<protein>
    <recommendedName>
        <fullName evidence="4">Secreted protein</fullName>
    </recommendedName>
</protein>
<proteinExistence type="predicted"/>
<dbReference type="Proteomes" id="UP000234560">
    <property type="component" value="Chromosome"/>
</dbReference>
<evidence type="ECO:0008006" key="4">
    <source>
        <dbReference type="Google" id="ProtNLM"/>
    </source>
</evidence>
<organism evidence="2 3">
    <name type="scientific">Corynebacterium pyruviciproducens</name>
    <dbReference type="NCBI Taxonomy" id="598660"/>
    <lineage>
        <taxon>Bacteria</taxon>
        <taxon>Bacillati</taxon>
        <taxon>Actinomycetota</taxon>
        <taxon>Actinomycetes</taxon>
        <taxon>Mycobacteriales</taxon>
        <taxon>Corynebacteriaceae</taxon>
        <taxon>Corynebacterium</taxon>
    </lineage>
</organism>
<dbReference type="EMBL" id="CP136958">
    <property type="protein sequence ID" value="WOT01237.1"/>
    <property type="molecule type" value="Genomic_DNA"/>
</dbReference>
<dbReference type="KEGG" id="cpyr:CYJ47_08060"/>
<accession>A0AAF1BV82</accession>
<evidence type="ECO:0000313" key="2">
    <source>
        <dbReference type="EMBL" id="WOT01237.1"/>
    </source>
</evidence>